<dbReference type="AlphaFoldDB" id="A0ABD3SLA9"/>
<accession>A0ABD3SLA9</accession>
<feature type="transmembrane region" description="Helical" evidence="1">
    <location>
        <begin position="34"/>
        <end position="57"/>
    </location>
</feature>
<protein>
    <submittedName>
        <fullName evidence="2">Uncharacterized protein</fullName>
    </submittedName>
</protein>
<evidence type="ECO:0000313" key="3">
    <source>
        <dbReference type="Proteomes" id="UP001634393"/>
    </source>
</evidence>
<sequence length="108" mass="12524">MNIDLYGCNWLLVLMKAPFFQEKAIVVFVACLEILYRAILIFFGTYLGAKIIMGVIGRRNLRLRKKKPTCKVTGWLEFNYLTTVFVDEKTSGMSKMVWSFGIEKERNS</sequence>
<dbReference type="EMBL" id="JBJXBP010000006">
    <property type="protein sequence ID" value="KAL3825308.1"/>
    <property type="molecule type" value="Genomic_DNA"/>
</dbReference>
<reference evidence="2 3" key="1">
    <citation type="submission" date="2024-12" db="EMBL/GenBank/DDBJ databases">
        <title>The unique morphological basis and parallel evolutionary history of personate flowers in Penstemon.</title>
        <authorList>
            <person name="Depatie T.H."/>
            <person name="Wessinger C.A."/>
        </authorList>
    </citation>
    <scope>NUCLEOTIDE SEQUENCE [LARGE SCALE GENOMIC DNA]</scope>
    <source>
        <strain evidence="2">WTNN_2</strain>
        <tissue evidence="2">Leaf</tissue>
    </source>
</reference>
<keyword evidence="1" id="KW-0812">Transmembrane</keyword>
<keyword evidence="3" id="KW-1185">Reference proteome</keyword>
<evidence type="ECO:0000256" key="1">
    <source>
        <dbReference type="SAM" id="Phobius"/>
    </source>
</evidence>
<keyword evidence="1" id="KW-0472">Membrane</keyword>
<keyword evidence="1" id="KW-1133">Transmembrane helix</keyword>
<dbReference type="Proteomes" id="UP001634393">
    <property type="component" value="Unassembled WGS sequence"/>
</dbReference>
<proteinExistence type="predicted"/>
<organism evidence="2 3">
    <name type="scientific">Penstemon smallii</name>
    <dbReference type="NCBI Taxonomy" id="265156"/>
    <lineage>
        <taxon>Eukaryota</taxon>
        <taxon>Viridiplantae</taxon>
        <taxon>Streptophyta</taxon>
        <taxon>Embryophyta</taxon>
        <taxon>Tracheophyta</taxon>
        <taxon>Spermatophyta</taxon>
        <taxon>Magnoliopsida</taxon>
        <taxon>eudicotyledons</taxon>
        <taxon>Gunneridae</taxon>
        <taxon>Pentapetalae</taxon>
        <taxon>asterids</taxon>
        <taxon>lamiids</taxon>
        <taxon>Lamiales</taxon>
        <taxon>Plantaginaceae</taxon>
        <taxon>Cheloneae</taxon>
        <taxon>Penstemon</taxon>
    </lineage>
</organism>
<gene>
    <name evidence="2" type="ORF">ACJIZ3_021337</name>
</gene>
<comment type="caution">
    <text evidence="2">The sequence shown here is derived from an EMBL/GenBank/DDBJ whole genome shotgun (WGS) entry which is preliminary data.</text>
</comment>
<name>A0ABD3SLA9_9LAMI</name>
<evidence type="ECO:0000313" key="2">
    <source>
        <dbReference type="EMBL" id="KAL3825308.1"/>
    </source>
</evidence>